<accession>A0ABD0VJE9</accession>
<dbReference type="EMBL" id="JANQDX010000004">
    <property type="protein sequence ID" value="KAL0925185.1"/>
    <property type="molecule type" value="Genomic_DNA"/>
</dbReference>
<evidence type="ECO:0000313" key="2">
    <source>
        <dbReference type="EMBL" id="KAL0925185.1"/>
    </source>
</evidence>
<evidence type="ECO:0000313" key="3">
    <source>
        <dbReference type="Proteomes" id="UP001552299"/>
    </source>
</evidence>
<gene>
    <name evidence="2" type="ORF">M5K25_003500</name>
</gene>
<name>A0ABD0VJE9_DENTH</name>
<dbReference type="Proteomes" id="UP001552299">
    <property type="component" value="Unassembled WGS sequence"/>
</dbReference>
<reference evidence="2 3" key="1">
    <citation type="journal article" date="2024" name="Plant Biotechnol. J.">
        <title>Dendrobium thyrsiflorum genome and its molecular insights into genes involved in important horticultural traits.</title>
        <authorList>
            <person name="Chen B."/>
            <person name="Wang J.Y."/>
            <person name="Zheng P.J."/>
            <person name="Li K.L."/>
            <person name="Liang Y.M."/>
            <person name="Chen X.F."/>
            <person name="Zhang C."/>
            <person name="Zhao X."/>
            <person name="He X."/>
            <person name="Zhang G.Q."/>
            <person name="Liu Z.J."/>
            <person name="Xu Q."/>
        </authorList>
    </citation>
    <scope>NUCLEOTIDE SEQUENCE [LARGE SCALE GENOMIC DNA]</scope>
    <source>
        <strain evidence="2">GZMU011</strain>
    </source>
</reference>
<feature type="region of interest" description="Disordered" evidence="1">
    <location>
        <begin position="49"/>
        <end position="81"/>
    </location>
</feature>
<proteinExistence type="predicted"/>
<evidence type="ECO:0000256" key="1">
    <source>
        <dbReference type="SAM" id="MobiDB-lite"/>
    </source>
</evidence>
<protein>
    <submittedName>
        <fullName evidence="2">Uncharacterized protein</fullName>
    </submittedName>
</protein>
<organism evidence="2 3">
    <name type="scientific">Dendrobium thyrsiflorum</name>
    <name type="common">Pinecone-like raceme dendrobium</name>
    <name type="synonym">Orchid</name>
    <dbReference type="NCBI Taxonomy" id="117978"/>
    <lineage>
        <taxon>Eukaryota</taxon>
        <taxon>Viridiplantae</taxon>
        <taxon>Streptophyta</taxon>
        <taxon>Embryophyta</taxon>
        <taxon>Tracheophyta</taxon>
        <taxon>Spermatophyta</taxon>
        <taxon>Magnoliopsida</taxon>
        <taxon>Liliopsida</taxon>
        <taxon>Asparagales</taxon>
        <taxon>Orchidaceae</taxon>
        <taxon>Epidendroideae</taxon>
        <taxon>Malaxideae</taxon>
        <taxon>Dendrobiinae</taxon>
        <taxon>Dendrobium</taxon>
    </lineage>
</organism>
<keyword evidence="3" id="KW-1185">Reference proteome</keyword>
<comment type="caution">
    <text evidence="2">The sequence shown here is derived from an EMBL/GenBank/DDBJ whole genome shotgun (WGS) entry which is preliminary data.</text>
</comment>
<sequence length="126" mass="14721">MEESWLQIQKKNLDQKKVEKLQHCLIEEKKAVLIDVSLKNYLDRAQISRQNQNYKPNDTKFDSIRAQMGPNQRPGASLEGSNHNLDYQTIIWITKQIERLYETNPMSPRSSNSDIIKTFKCSINNP</sequence>
<dbReference type="AlphaFoldDB" id="A0ABD0VJE9"/>